<keyword evidence="1" id="KW-0677">Repeat</keyword>
<dbReference type="AlphaFoldDB" id="A0A6V2N385"/>
<gene>
    <name evidence="4" type="ORF">EHUX00137_LOCUS8430</name>
</gene>
<dbReference type="Gene3D" id="1.25.40.10">
    <property type="entry name" value="Tetratricopeptide repeat domain"/>
    <property type="match status" value="1"/>
</dbReference>
<accession>A0A6V2N385</accession>
<dbReference type="InterPro" id="IPR011990">
    <property type="entry name" value="TPR-like_helical_dom_sf"/>
</dbReference>
<keyword evidence="2" id="KW-0802">TPR repeat</keyword>
<evidence type="ECO:0000256" key="3">
    <source>
        <dbReference type="SAM" id="MobiDB-lite"/>
    </source>
</evidence>
<dbReference type="Pfam" id="PF13432">
    <property type="entry name" value="TPR_16"/>
    <property type="match status" value="1"/>
</dbReference>
<dbReference type="PANTHER" id="PTHR11242:SF0">
    <property type="entry name" value="TPR_REGION DOMAIN-CONTAINING PROTEIN"/>
    <property type="match status" value="1"/>
</dbReference>
<proteinExistence type="predicted"/>
<dbReference type="SUPFAM" id="SSF48452">
    <property type="entry name" value="TPR-like"/>
    <property type="match status" value="1"/>
</dbReference>
<sequence length="163" mass="17418">MCRLNLASSLLALRRWREARDACGRVLAADPRNVKALYRRAQARLELDDLTGAASDLATAISLRGSDPALLRLRRRLQSVSRERQATAEGFASGGAAGGEQSQDASPDDSGESVEGESGEEQSGEGESIDRSDESDDDDESGEEEEAAVAAPSGSFRFNFDHS</sequence>
<evidence type="ECO:0000256" key="2">
    <source>
        <dbReference type="ARBA" id="ARBA00022803"/>
    </source>
</evidence>
<dbReference type="EMBL" id="HBIR01011635">
    <property type="protein sequence ID" value="CAE0535608.1"/>
    <property type="molecule type" value="Transcribed_RNA"/>
</dbReference>
<organism evidence="4">
    <name type="scientific">Emiliania huxleyi</name>
    <name type="common">Coccolithophore</name>
    <name type="synonym">Pontosphaera huxleyi</name>
    <dbReference type="NCBI Taxonomy" id="2903"/>
    <lineage>
        <taxon>Eukaryota</taxon>
        <taxon>Haptista</taxon>
        <taxon>Haptophyta</taxon>
        <taxon>Prymnesiophyceae</taxon>
        <taxon>Isochrysidales</taxon>
        <taxon>Noelaerhabdaceae</taxon>
        <taxon>Emiliania</taxon>
    </lineage>
</organism>
<protein>
    <submittedName>
        <fullName evidence="4">Uncharacterized protein</fullName>
    </submittedName>
</protein>
<evidence type="ECO:0000256" key="1">
    <source>
        <dbReference type="ARBA" id="ARBA00022737"/>
    </source>
</evidence>
<reference evidence="4" key="1">
    <citation type="submission" date="2021-01" db="EMBL/GenBank/DDBJ databases">
        <authorList>
            <person name="Corre E."/>
            <person name="Pelletier E."/>
            <person name="Niang G."/>
            <person name="Scheremetjew M."/>
            <person name="Finn R."/>
            <person name="Kale V."/>
            <person name="Holt S."/>
            <person name="Cochrane G."/>
            <person name="Meng A."/>
            <person name="Brown T."/>
            <person name="Cohen L."/>
        </authorList>
    </citation>
    <scope>NUCLEOTIDE SEQUENCE</scope>
    <source>
        <strain evidence="4">379</strain>
    </source>
</reference>
<feature type="region of interest" description="Disordered" evidence="3">
    <location>
        <begin position="81"/>
        <end position="163"/>
    </location>
</feature>
<dbReference type="InterPro" id="IPR039663">
    <property type="entry name" value="AIP/AIPL1/TTC9"/>
</dbReference>
<feature type="compositionally biased region" description="Acidic residues" evidence="3">
    <location>
        <begin position="133"/>
        <end position="147"/>
    </location>
</feature>
<name>A0A6V2N385_EMIHU</name>
<dbReference type="PANTHER" id="PTHR11242">
    <property type="entry name" value="ARYL HYDROCARBON RECEPTOR INTERACTING PROTEIN RELATED"/>
    <property type="match status" value="1"/>
</dbReference>
<feature type="compositionally biased region" description="Acidic residues" evidence="3">
    <location>
        <begin position="106"/>
        <end position="124"/>
    </location>
</feature>
<evidence type="ECO:0000313" key="4">
    <source>
        <dbReference type="EMBL" id="CAE0535608.1"/>
    </source>
</evidence>